<dbReference type="EMBL" id="MN738745">
    <property type="protein sequence ID" value="QHT36552.1"/>
    <property type="molecule type" value="Genomic_DNA"/>
</dbReference>
<dbReference type="AlphaFoldDB" id="A0A6C0F5U8"/>
<accession>A0A6C0F5U8</accession>
<proteinExistence type="predicted"/>
<keyword evidence="1" id="KW-0812">Transmembrane</keyword>
<reference evidence="2" key="1">
    <citation type="journal article" date="2020" name="Nature">
        <title>Giant virus diversity and host interactions through global metagenomics.</title>
        <authorList>
            <person name="Schulz F."/>
            <person name="Roux S."/>
            <person name="Paez-Espino D."/>
            <person name="Jungbluth S."/>
            <person name="Walsh D.A."/>
            <person name="Denef V.J."/>
            <person name="McMahon K.D."/>
            <person name="Konstantinidis K.T."/>
            <person name="Eloe-Fadrosh E.A."/>
            <person name="Kyrpides N.C."/>
            <person name="Woyke T."/>
        </authorList>
    </citation>
    <scope>NUCLEOTIDE SEQUENCE</scope>
    <source>
        <strain evidence="2">GVMAG-S-ERX555931-87</strain>
    </source>
</reference>
<feature type="transmembrane region" description="Helical" evidence="1">
    <location>
        <begin position="77"/>
        <end position="97"/>
    </location>
</feature>
<organism evidence="2">
    <name type="scientific">viral metagenome</name>
    <dbReference type="NCBI Taxonomy" id="1070528"/>
    <lineage>
        <taxon>unclassified sequences</taxon>
        <taxon>metagenomes</taxon>
        <taxon>organismal metagenomes</taxon>
    </lineage>
</organism>
<keyword evidence="1" id="KW-0472">Membrane</keyword>
<evidence type="ECO:0000256" key="1">
    <source>
        <dbReference type="SAM" id="Phobius"/>
    </source>
</evidence>
<feature type="transmembrane region" description="Helical" evidence="1">
    <location>
        <begin position="246"/>
        <end position="265"/>
    </location>
</feature>
<feature type="transmembrane region" description="Helical" evidence="1">
    <location>
        <begin position="37"/>
        <end position="56"/>
    </location>
</feature>
<keyword evidence="1" id="KW-1133">Transmembrane helix</keyword>
<protein>
    <submittedName>
        <fullName evidence="2">Uncharacterized protein</fullName>
    </submittedName>
</protein>
<name>A0A6C0F5U8_9ZZZZ</name>
<sequence>MEDIYIDINCPGNRCPKNGTLTLDDFSYYNDDPYYKSYFVTVLLHLIIIGIVYIIYYKCKTSELENLNTFKKLLKSLTVFNIIIFILYGILITKHYLLTSYNICHYDDTCHIEDGVLISNKIYYLFIGDNKCPEFYQLIDNYIDNRVLMDYFYNPPVPDTLNECNDNPYGCCKINRQCDFAINTNISWGNFHFNNTEVYNNYLKYNRGILEIGMYRDSVGSNCPSMDGIIIDNVIHQYNSSVMDNYMIINIVYYVCMLIIVYISLRNKTEFKQIDPEYP</sequence>
<evidence type="ECO:0000313" key="2">
    <source>
        <dbReference type="EMBL" id="QHT36552.1"/>
    </source>
</evidence>